<evidence type="ECO:0000313" key="2">
    <source>
        <dbReference type="Proteomes" id="UP000571854"/>
    </source>
</evidence>
<proteinExistence type="predicted"/>
<accession>A0A7J9NL59</accession>
<evidence type="ECO:0000313" key="1">
    <source>
        <dbReference type="EMBL" id="MBA2846165.1"/>
    </source>
</evidence>
<protein>
    <submittedName>
        <fullName evidence="1">Uncharacterized protein</fullName>
    </submittedName>
</protein>
<reference evidence="1 2" key="1">
    <citation type="submission" date="2020-07" db="EMBL/GenBank/DDBJ databases">
        <title>Genomic Encyclopedia of Type Strains, Phase IV (KMG-V): Genome sequencing to study the core and pangenomes of soil and plant-associated prokaryotes.</title>
        <authorList>
            <person name="Whitman W."/>
        </authorList>
    </citation>
    <scope>NUCLEOTIDE SEQUENCE [LARGE SCALE GENOMIC DNA]</scope>
    <source>
        <strain evidence="1 2">A5</strain>
    </source>
</reference>
<dbReference type="AlphaFoldDB" id="A0A7J9NL59"/>
<dbReference type="RefSeq" id="WP_181491741.1">
    <property type="nucleotide sequence ID" value="NZ_JACDUJ010000001.1"/>
</dbReference>
<name>A0A7J9NL59_METMI</name>
<comment type="caution">
    <text evidence="1">The sequence shown here is derived from an EMBL/GenBank/DDBJ whole genome shotgun (WGS) entry which is preliminary data.</text>
</comment>
<dbReference type="Proteomes" id="UP000571854">
    <property type="component" value="Unassembled WGS sequence"/>
</dbReference>
<sequence>MSIKCKGLDKLIKNVKKLEGTHNIPFNELFNRNFMLKYTNCSDVEEFFEKGGFKADTEEEFEKIDEELLDKHVSENTKFGTWVEMLNGAGHQWAEKEFKKAFKF</sequence>
<dbReference type="EMBL" id="JACDUJ010000001">
    <property type="protein sequence ID" value="MBA2846165.1"/>
    <property type="molecule type" value="Genomic_DNA"/>
</dbReference>
<organism evidence="1 2">
    <name type="scientific">Methanococcus maripaludis</name>
    <name type="common">Methanococcus deltae</name>
    <dbReference type="NCBI Taxonomy" id="39152"/>
    <lineage>
        <taxon>Archaea</taxon>
        <taxon>Methanobacteriati</taxon>
        <taxon>Methanobacteriota</taxon>
        <taxon>Methanomada group</taxon>
        <taxon>Methanococci</taxon>
        <taxon>Methanococcales</taxon>
        <taxon>Methanococcaceae</taxon>
        <taxon>Methanococcus</taxon>
    </lineage>
</organism>
<gene>
    <name evidence="1" type="ORF">HNP88_000349</name>
</gene>